<evidence type="ECO:0000256" key="2">
    <source>
        <dbReference type="ARBA" id="ARBA00022598"/>
    </source>
</evidence>
<proteinExistence type="inferred from homology"/>
<keyword evidence="2 7" id="KW-0436">Ligase</keyword>
<gene>
    <name evidence="7" type="primary">tilS</name>
    <name evidence="10" type="ORF">DFR35_2710</name>
</gene>
<comment type="subcellular location">
    <subcellularLocation>
        <location evidence="7">Cytoplasm</location>
    </subcellularLocation>
</comment>
<dbReference type="EC" id="6.3.4.19" evidence="7"/>
<protein>
    <recommendedName>
        <fullName evidence="7">tRNA(Ile)-lysidine synthase</fullName>
        <ecNumber evidence="7">6.3.4.19</ecNumber>
    </recommendedName>
    <alternativeName>
        <fullName evidence="7">tRNA(Ile)-2-lysyl-cytidine synthase</fullName>
    </alternativeName>
    <alternativeName>
        <fullName evidence="7">tRNA(Ile)-lysidine synthetase</fullName>
    </alternativeName>
</protein>
<dbReference type="Pfam" id="PF09179">
    <property type="entry name" value="TilS"/>
    <property type="match status" value="1"/>
</dbReference>
<dbReference type="GO" id="GO:0005524">
    <property type="term" value="F:ATP binding"/>
    <property type="evidence" value="ECO:0007669"/>
    <property type="project" value="UniProtKB-UniRule"/>
</dbReference>
<sequence>MLATCAAALAAQIAPGQHLTLALSGGVDSVTLLHLLASLAPMAQFELAAIHVNHGLSENAEQWAAFCAILCQAKGIPLTIERVVVDRESPDGLEAAARRARHAAFAHASGDFIVLGHHRGDQAETLLFNLVRGTGLAGSAAMAPRQRRLLRPLLTVSRAEIEAYAREQGLDWVDDESNRDTGFSRNFLRHEILEPLHRRFPAAERNLAAATGRFSEAVTLLDDLARIDLADQLDFPLAVATLASLSEPRARNALRYLLARRGIGIPSESRLVEALRQLLAAGHDRHPRQHFGEWDIVRRRGKIDLEHVR</sequence>
<comment type="similarity">
    <text evidence="7">Belongs to the tRNA(Ile)-lysidine synthase family.</text>
</comment>
<dbReference type="HAMAP" id="MF_01161">
    <property type="entry name" value="tRNA_Ile_lys_synt"/>
    <property type="match status" value="1"/>
</dbReference>
<dbReference type="PANTHER" id="PTHR43033:SF1">
    <property type="entry name" value="TRNA(ILE)-LYSIDINE SYNTHASE-RELATED"/>
    <property type="match status" value="1"/>
</dbReference>
<evidence type="ECO:0000313" key="11">
    <source>
        <dbReference type="Proteomes" id="UP000268908"/>
    </source>
</evidence>
<comment type="function">
    <text evidence="7">Ligates lysine onto the cytidine present at position 34 of the AUA codon-specific tRNA(Ile) that contains the anticodon CAU, in an ATP-dependent manner. Cytidine is converted to lysidine, thus changing the amino acid specificity of the tRNA from methionine to isoleucine.</text>
</comment>
<comment type="domain">
    <text evidence="7">The N-terminal region contains the highly conserved SGGXDS motif, predicted to be a P-loop motif involved in ATP binding.</text>
</comment>
<dbReference type="SUPFAM" id="SSF52402">
    <property type="entry name" value="Adenine nucleotide alpha hydrolases-like"/>
    <property type="match status" value="1"/>
</dbReference>
<accession>A0A497X9Y5</accession>
<dbReference type="PANTHER" id="PTHR43033">
    <property type="entry name" value="TRNA(ILE)-LYSIDINE SYNTHASE-RELATED"/>
    <property type="match status" value="1"/>
</dbReference>
<dbReference type="CDD" id="cd01992">
    <property type="entry name" value="TilS_N"/>
    <property type="match status" value="1"/>
</dbReference>
<dbReference type="InterPro" id="IPR012094">
    <property type="entry name" value="tRNA_Ile_lys_synt"/>
</dbReference>
<evidence type="ECO:0000313" key="10">
    <source>
        <dbReference type="EMBL" id="RLJ62888.1"/>
    </source>
</evidence>
<name>A0A497X9Y5_9PROT</name>
<dbReference type="InterPro" id="IPR014729">
    <property type="entry name" value="Rossmann-like_a/b/a_fold"/>
</dbReference>
<dbReference type="InterPro" id="IPR011063">
    <property type="entry name" value="TilS/TtcA_N"/>
</dbReference>
<evidence type="ECO:0000259" key="9">
    <source>
        <dbReference type="Pfam" id="PF09179"/>
    </source>
</evidence>
<evidence type="ECO:0000256" key="5">
    <source>
        <dbReference type="ARBA" id="ARBA00022840"/>
    </source>
</evidence>
<comment type="caution">
    <text evidence="10">The sequence shown here is derived from an EMBL/GenBank/DDBJ whole genome shotgun (WGS) entry which is preliminary data.</text>
</comment>
<dbReference type="Gene3D" id="3.40.50.620">
    <property type="entry name" value="HUPs"/>
    <property type="match status" value="1"/>
</dbReference>
<keyword evidence="5 7" id="KW-0067">ATP-binding</keyword>
<dbReference type="GO" id="GO:0005737">
    <property type="term" value="C:cytoplasm"/>
    <property type="evidence" value="ECO:0007669"/>
    <property type="project" value="UniProtKB-SubCell"/>
</dbReference>
<comment type="catalytic activity">
    <reaction evidence="6 7">
        <text>cytidine(34) in tRNA(Ile2) + L-lysine + ATP = lysidine(34) in tRNA(Ile2) + AMP + diphosphate + H(+)</text>
        <dbReference type="Rhea" id="RHEA:43744"/>
        <dbReference type="Rhea" id="RHEA-COMP:10625"/>
        <dbReference type="Rhea" id="RHEA-COMP:10670"/>
        <dbReference type="ChEBI" id="CHEBI:15378"/>
        <dbReference type="ChEBI" id="CHEBI:30616"/>
        <dbReference type="ChEBI" id="CHEBI:32551"/>
        <dbReference type="ChEBI" id="CHEBI:33019"/>
        <dbReference type="ChEBI" id="CHEBI:82748"/>
        <dbReference type="ChEBI" id="CHEBI:83665"/>
        <dbReference type="ChEBI" id="CHEBI:456215"/>
        <dbReference type="EC" id="6.3.4.19"/>
    </reaction>
</comment>
<evidence type="ECO:0000256" key="7">
    <source>
        <dbReference type="HAMAP-Rule" id="MF_01161"/>
    </source>
</evidence>
<dbReference type="InterPro" id="IPR015262">
    <property type="entry name" value="tRNA_Ile_lys_synt_subst-bd"/>
</dbReference>
<dbReference type="Gene3D" id="1.20.59.20">
    <property type="match status" value="1"/>
</dbReference>
<keyword evidence="3 7" id="KW-0819">tRNA processing</keyword>
<dbReference type="EMBL" id="RCCI01000007">
    <property type="protein sequence ID" value="RLJ62888.1"/>
    <property type="molecule type" value="Genomic_DNA"/>
</dbReference>
<keyword evidence="1 7" id="KW-0963">Cytoplasm</keyword>
<feature type="binding site" evidence="7">
    <location>
        <begin position="24"/>
        <end position="29"/>
    </location>
    <ligand>
        <name>ATP</name>
        <dbReference type="ChEBI" id="CHEBI:30616"/>
    </ligand>
</feature>
<dbReference type="SUPFAM" id="SSF82829">
    <property type="entry name" value="MesJ substrate recognition domain-like"/>
    <property type="match status" value="1"/>
</dbReference>
<dbReference type="InterPro" id="IPR012795">
    <property type="entry name" value="tRNA_Ile_lys_synt_N"/>
</dbReference>
<evidence type="ECO:0000259" key="8">
    <source>
        <dbReference type="Pfam" id="PF01171"/>
    </source>
</evidence>
<dbReference type="Proteomes" id="UP000268908">
    <property type="component" value="Unassembled WGS sequence"/>
</dbReference>
<evidence type="ECO:0000256" key="3">
    <source>
        <dbReference type="ARBA" id="ARBA00022694"/>
    </source>
</evidence>
<dbReference type="GO" id="GO:0032267">
    <property type="term" value="F:tRNA(Ile)-lysidine synthase activity"/>
    <property type="evidence" value="ECO:0007669"/>
    <property type="project" value="UniProtKB-EC"/>
</dbReference>
<dbReference type="AlphaFoldDB" id="A0A497X9Y5"/>
<organism evidence="10 11">
    <name type="scientific">Sulfurisoma sediminicola</name>
    <dbReference type="NCBI Taxonomy" id="1381557"/>
    <lineage>
        <taxon>Bacteria</taxon>
        <taxon>Pseudomonadati</taxon>
        <taxon>Pseudomonadota</taxon>
        <taxon>Betaproteobacteria</taxon>
        <taxon>Nitrosomonadales</taxon>
        <taxon>Sterolibacteriaceae</taxon>
        <taxon>Sulfurisoma</taxon>
    </lineage>
</organism>
<feature type="domain" description="tRNA(Ile)-lysidine synthase substrate-binding" evidence="9">
    <location>
        <begin position="237"/>
        <end position="302"/>
    </location>
</feature>
<dbReference type="Pfam" id="PF01171">
    <property type="entry name" value="ATP_bind_3"/>
    <property type="match status" value="1"/>
</dbReference>
<keyword evidence="4 7" id="KW-0547">Nucleotide-binding</keyword>
<keyword evidence="11" id="KW-1185">Reference proteome</keyword>
<feature type="domain" description="tRNA(Ile)-lysidine/2-thiocytidine synthase N-terminal" evidence="8">
    <location>
        <begin position="19"/>
        <end position="191"/>
    </location>
</feature>
<evidence type="ECO:0000256" key="4">
    <source>
        <dbReference type="ARBA" id="ARBA00022741"/>
    </source>
</evidence>
<dbReference type="GO" id="GO:0006400">
    <property type="term" value="P:tRNA modification"/>
    <property type="evidence" value="ECO:0007669"/>
    <property type="project" value="UniProtKB-UniRule"/>
</dbReference>
<evidence type="ECO:0000256" key="6">
    <source>
        <dbReference type="ARBA" id="ARBA00048539"/>
    </source>
</evidence>
<reference evidence="10 11" key="1">
    <citation type="submission" date="2018-10" db="EMBL/GenBank/DDBJ databases">
        <title>Genomic Encyclopedia of Type Strains, Phase IV (KMG-IV): sequencing the most valuable type-strain genomes for metagenomic binning, comparative biology and taxonomic classification.</title>
        <authorList>
            <person name="Goeker M."/>
        </authorList>
    </citation>
    <scope>NUCLEOTIDE SEQUENCE [LARGE SCALE GENOMIC DNA]</scope>
    <source>
        <strain evidence="10 11">DSM 26916</strain>
    </source>
</reference>
<evidence type="ECO:0000256" key="1">
    <source>
        <dbReference type="ARBA" id="ARBA00022490"/>
    </source>
</evidence>
<dbReference type="NCBIfam" id="TIGR02432">
    <property type="entry name" value="lysidine_TilS_N"/>
    <property type="match status" value="1"/>
</dbReference>